<proteinExistence type="predicted"/>
<dbReference type="EMBL" id="MVBN01000006">
    <property type="protein sequence ID" value="OOK71431.1"/>
    <property type="molecule type" value="Genomic_DNA"/>
</dbReference>
<organism evidence="1 3">
    <name type="scientific">Mycobacterium kansasii</name>
    <dbReference type="NCBI Taxonomy" id="1768"/>
    <lineage>
        <taxon>Bacteria</taxon>
        <taxon>Bacillati</taxon>
        <taxon>Actinomycetota</taxon>
        <taxon>Actinomycetes</taxon>
        <taxon>Mycobacteriales</taxon>
        <taxon>Mycobacteriaceae</taxon>
        <taxon>Mycobacterium</taxon>
    </lineage>
</organism>
<dbReference type="AlphaFoldDB" id="A0A1V3WYU1"/>
<protein>
    <submittedName>
        <fullName evidence="1">Uncharacterized protein</fullName>
    </submittedName>
</protein>
<reference evidence="3 4" key="1">
    <citation type="submission" date="2017-02" db="EMBL/GenBank/DDBJ databases">
        <title>Complete genome sequences of Mycobacterium kansasii strains isolated from rhesus macaques.</title>
        <authorList>
            <person name="Panda A."/>
            <person name="Nagaraj S."/>
            <person name="Zhao X."/>
            <person name="Tettelin H."/>
            <person name="Detolla L.J."/>
        </authorList>
    </citation>
    <scope>NUCLEOTIDE SEQUENCE [LARGE SCALE GENOMIC DNA]</scope>
    <source>
        <strain evidence="1 3">11-3469</strain>
        <strain evidence="2 4">11-3813</strain>
    </source>
</reference>
<evidence type="ECO:0000313" key="4">
    <source>
        <dbReference type="Proteomes" id="UP000189229"/>
    </source>
</evidence>
<name>A0A1V3WYU1_MYCKA</name>
<dbReference type="EMBL" id="MVBM01000003">
    <property type="protein sequence ID" value="OOK75977.1"/>
    <property type="molecule type" value="Genomic_DNA"/>
</dbReference>
<evidence type="ECO:0000313" key="3">
    <source>
        <dbReference type="Proteomes" id="UP000188532"/>
    </source>
</evidence>
<comment type="caution">
    <text evidence="1">The sequence shown here is derived from an EMBL/GenBank/DDBJ whole genome shotgun (WGS) entry which is preliminary data.</text>
</comment>
<dbReference type="Proteomes" id="UP000188532">
    <property type="component" value="Unassembled WGS sequence"/>
</dbReference>
<accession>A0A1V3WYU1</accession>
<evidence type="ECO:0000313" key="2">
    <source>
        <dbReference type="EMBL" id="OOK75977.1"/>
    </source>
</evidence>
<evidence type="ECO:0000313" key="1">
    <source>
        <dbReference type="EMBL" id="OOK71431.1"/>
    </source>
</evidence>
<gene>
    <name evidence="1" type="ORF">BZL29_5747</name>
    <name evidence="2" type="ORF">BZL30_4237</name>
</gene>
<dbReference type="Proteomes" id="UP000189229">
    <property type="component" value="Unassembled WGS sequence"/>
</dbReference>
<sequence length="55" mass="5360">MFVAAQPPMLPTSTRTLARGGPGAVRYQVVSALGAFGTGSGSYTAVAAADAMTAG</sequence>